<name>A0A8H3ZHR7_9PEZI</name>
<protein>
    <submittedName>
        <fullName evidence="1">Uncharacterized protein</fullName>
    </submittedName>
</protein>
<dbReference type="OrthoDB" id="10312855at2759"/>
<evidence type="ECO:0000313" key="2">
    <source>
        <dbReference type="Proteomes" id="UP000434172"/>
    </source>
</evidence>
<dbReference type="AlphaFoldDB" id="A0A8H3ZHR7"/>
<comment type="caution">
    <text evidence="1">The sequence shown here is derived from an EMBL/GenBank/DDBJ whole genome shotgun (WGS) entry which is preliminary data.</text>
</comment>
<sequence length="321" mass="35206">MCLTNSPTTVCQQPLDNFRGSRTKARAGIPFCVSIKAIILSHLAQSGVMPESLPPGNNFTFLPSLRRACNLDHGPEFVAAINDRFVSLIRCLLKLATRRNLISNEYWIEWTWNGPPALEGWLRSQCSMKDHWEVPLEQMMGSLSLASPIPSDAVLDDLAAPKQARYAPSMGRMPQVGSSHQRLLDPDLSYRPNPYATATVYPNRLAPIPEPGTATPFQGAPTRAQTPPSSFGLDVTDGSADQSAAGDNTVFGDLDGSEWEAPEAEWEASETEWEAGPYWQEPAAALDNGANLADWNLYMQNVSYLHQDVAARHAFLDSFGC</sequence>
<keyword evidence="2" id="KW-1185">Reference proteome</keyword>
<proteinExistence type="predicted"/>
<evidence type="ECO:0000313" key="1">
    <source>
        <dbReference type="EMBL" id="KAF0319688.1"/>
    </source>
</evidence>
<gene>
    <name evidence="1" type="ORF">GQ607_013053</name>
</gene>
<dbReference type="Proteomes" id="UP000434172">
    <property type="component" value="Unassembled WGS sequence"/>
</dbReference>
<dbReference type="EMBL" id="WOWK01000092">
    <property type="protein sequence ID" value="KAF0319688.1"/>
    <property type="molecule type" value="Genomic_DNA"/>
</dbReference>
<reference evidence="1 2" key="1">
    <citation type="submission" date="2019-12" db="EMBL/GenBank/DDBJ databases">
        <title>A genome sequence resource for the geographically widespread anthracnose pathogen Colletotrichum asianum.</title>
        <authorList>
            <person name="Meng Y."/>
        </authorList>
    </citation>
    <scope>NUCLEOTIDE SEQUENCE [LARGE SCALE GENOMIC DNA]</scope>
    <source>
        <strain evidence="1 2">ICMP 18580</strain>
    </source>
</reference>
<accession>A0A8H3ZHR7</accession>
<organism evidence="1 2">
    <name type="scientific">Colletotrichum asianum</name>
    <dbReference type="NCBI Taxonomy" id="702518"/>
    <lineage>
        <taxon>Eukaryota</taxon>
        <taxon>Fungi</taxon>
        <taxon>Dikarya</taxon>
        <taxon>Ascomycota</taxon>
        <taxon>Pezizomycotina</taxon>
        <taxon>Sordariomycetes</taxon>
        <taxon>Hypocreomycetidae</taxon>
        <taxon>Glomerellales</taxon>
        <taxon>Glomerellaceae</taxon>
        <taxon>Colletotrichum</taxon>
        <taxon>Colletotrichum gloeosporioides species complex</taxon>
    </lineage>
</organism>